<dbReference type="Proteomes" id="UP000199533">
    <property type="component" value="Unassembled WGS sequence"/>
</dbReference>
<dbReference type="STRING" id="52441.SAMN05216302_102423"/>
<protein>
    <submittedName>
        <fullName evidence="6">Serine/threonine-protein kinase HipA</fullName>
    </submittedName>
</protein>
<sequence>MSDAHLRVSTDWQGQLHRIGRLEIHQSRGREHYRFIYDQSWVRHPGRFAIDPELPLMTDVPFMNSRLWGVFEDISPDRWGRLVQTRVTGHYLSDSDYMLGVSDFMRMGALRLSHESTPDQYEAAHTRIPKLIHIRKLETAIQHLERGQETDADLAVLAQPGSSLGGARPKAAIEDAGELWIAKFASQNDTDRIGLWEAVMLDLAQQAGIDAATFRTLSAGYDQPVLLVKRFDRNRSERIPYMSAMTMLGRTEDTKAGASYLEIADAISRESAQPEQDRLELWRRMVFNAMAGNIDDHLRNHGFLRTSQGWQLAPAFDLNPTLQPFTQRVHQLAFDHRSKPSLDTCLQLAEYFCTGKPVIDLTLKRIGESLGNWQSTAKRHQLRSDEIKRMAASFEHEDSQRLVAMAKQKRSHTRSQ</sequence>
<evidence type="ECO:0000313" key="7">
    <source>
        <dbReference type="Proteomes" id="UP000199533"/>
    </source>
</evidence>
<proteinExistence type="inferred from homology"/>
<evidence type="ECO:0000256" key="2">
    <source>
        <dbReference type="ARBA" id="ARBA00022679"/>
    </source>
</evidence>
<keyword evidence="7" id="KW-1185">Reference proteome</keyword>
<dbReference type="InterPro" id="IPR052028">
    <property type="entry name" value="HipA_Ser/Thr_kinase"/>
</dbReference>
<dbReference type="InterPro" id="IPR017508">
    <property type="entry name" value="HipA_N1"/>
</dbReference>
<feature type="domain" description="HipA N-terminal subdomain 1" evidence="5">
    <location>
        <begin position="17"/>
        <end position="89"/>
    </location>
</feature>
<dbReference type="EMBL" id="FOSP01000024">
    <property type="protein sequence ID" value="SFK98199.1"/>
    <property type="molecule type" value="Genomic_DNA"/>
</dbReference>
<dbReference type="Pfam" id="PF13657">
    <property type="entry name" value="Couple_hipA"/>
    <property type="match status" value="1"/>
</dbReference>
<feature type="domain" description="HipA-like C-terminal" evidence="4">
    <location>
        <begin position="162"/>
        <end position="378"/>
    </location>
</feature>
<evidence type="ECO:0000259" key="4">
    <source>
        <dbReference type="Pfam" id="PF07804"/>
    </source>
</evidence>
<dbReference type="RefSeq" id="WP_090701211.1">
    <property type="nucleotide sequence ID" value="NZ_FOSP01000024.1"/>
</dbReference>
<evidence type="ECO:0000256" key="3">
    <source>
        <dbReference type="ARBA" id="ARBA00022777"/>
    </source>
</evidence>
<evidence type="ECO:0000256" key="1">
    <source>
        <dbReference type="ARBA" id="ARBA00010164"/>
    </source>
</evidence>
<evidence type="ECO:0000259" key="5">
    <source>
        <dbReference type="Pfam" id="PF13657"/>
    </source>
</evidence>
<comment type="similarity">
    <text evidence="1">Belongs to the HipA Ser/Thr kinase family.</text>
</comment>
<dbReference type="InterPro" id="IPR012893">
    <property type="entry name" value="HipA-like_C"/>
</dbReference>
<keyword evidence="3 6" id="KW-0418">Kinase</keyword>
<evidence type="ECO:0000313" key="6">
    <source>
        <dbReference type="EMBL" id="SFK98199.1"/>
    </source>
</evidence>
<reference evidence="7" key="1">
    <citation type="submission" date="2016-10" db="EMBL/GenBank/DDBJ databases">
        <authorList>
            <person name="Varghese N."/>
            <person name="Submissions S."/>
        </authorList>
    </citation>
    <scope>NUCLEOTIDE SEQUENCE [LARGE SCALE GENOMIC DNA]</scope>
    <source>
        <strain evidence="7">Nm69</strain>
    </source>
</reference>
<dbReference type="AlphaFoldDB" id="A0A1I4DZ22"/>
<dbReference type="Pfam" id="PF07804">
    <property type="entry name" value="HipA_C"/>
    <property type="match status" value="1"/>
</dbReference>
<gene>
    <name evidence="6" type="ORF">SAMN05216302_102423</name>
</gene>
<dbReference type="OrthoDB" id="9805913at2"/>
<dbReference type="Gene3D" id="1.10.1070.20">
    <property type="match status" value="1"/>
</dbReference>
<keyword evidence="2" id="KW-0808">Transferase</keyword>
<accession>A0A1I4DZ22</accession>
<dbReference type="GO" id="GO:0004674">
    <property type="term" value="F:protein serine/threonine kinase activity"/>
    <property type="evidence" value="ECO:0007669"/>
    <property type="project" value="TreeGrafter"/>
</dbReference>
<dbReference type="PANTHER" id="PTHR37419:SF8">
    <property type="entry name" value="TOXIN YJJJ"/>
    <property type="match status" value="1"/>
</dbReference>
<dbReference type="PANTHER" id="PTHR37419">
    <property type="entry name" value="SERINE/THREONINE-PROTEIN KINASE TOXIN HIPA"/>
    <property type="match status" value="1"/>
</dbReference>
<organism evidence="6 7">
    <name type="scientific">Nitrosomonas aestuarii</name>
    <dbReference type="NCBI Taxonomy" id="52441"/>
    <lineage>
        <taxon>Bacteria</taxon>
        <taxon>Pseudomonadati</taxon>
        <taxon>Pseudomonadota</taxon>
        <taxon>Betaproteobacteria</taxon>
        <taxon>Nitrosomonadales</taxon>
        <taxon>Nitrosomonadaceae</taxon>
        <taxon>Nitrosomonas</taxon>
    </lineage>
</organism>
<name>A0A1I4DZ22_9PROT</name>
<dbReference type="GO" id="GO:0005829">
    <property type="term" value="C:cytosol"/>
    <property type="evidence" value="ECO:0007669"/>
    <property type="project" value="TreeGrafter"/>
</dbReference>